<dbReference type="EMBL" id="LR796289">
    <property type="protein sequence ID" value="CAB4134675.1"/>
    <property type="molecule type" value="Genomic_DNA"/>
</dbReference>
<gene>
    <name evidence="1" type="ORF">UFOVP282_14</name>
    <name evidence="2" type="ORF">UFOVP643_21</name>
</gene>
<proteinExistence type="predicted"/>
<dbReference type="EMBL" id="LR796619">
    <property type="protein sequence ID" value="CAB4154685.1"/>
    <property type="molecule type" value="Genomic_DNA"/>
</dbReference>
<sequence>MANVQLFAKQQNSNKYVALDLHVAEPIKLDLSVANIIQPTDTNSVYSKVFKVPHTSVNGPYFEGVFNVNSMNFDASIKADAYILDNGIFFENGNIRLNSIFVNSEDNSVEYEIAFYGSTSDFGSKIGGGFLNEVNLNKYNHDKNYTNIASSWFTPGLFNGDVVYGLIEWGYSYNDKNQPSVPTLSANFTPSAGSPPSAKGSFTNNLYPYKQTQWKPQIRAKALWDQIFEESGYTYDSTFLASDFFKKQYIISDNQARAILDNANTFAAEKQGNYYNVLAASFPWITPIEVADPGNNFTASPTTSGIYTAPSDGQYTFNMGTPALQIFPGNWVFDEFTIGWEARIIDVDTNNTVGFDVNQMTLDASNGYASPLQADFVINLVAGQRVKFEFKTYNITGDGYSGSTQIYFFSQYLNCTLAPNIMSFNAIMPSNIRKIDFMKSIINKYRLVFEPSKFQENHFTITPWKDWILLGRSKDWTDKLDTSKDMVIKPLFFDQARFQIYKDQEDSDYLNYNYQLAVKQTFGQLNLDSTNELIKGTKEYKDQFAPTPIEGIGWRAGTITEEQAAKFVIPHIAKDTGGNSDVVGDVAVGKREPIQPKLRLVFYNGVVSTPDNISWYAETDIGTYQTLSIYPLMSQYSEWPVTATTFDLNWENERPLWNVDFNGFARTPFSCFNTFWKTWYDVTFDPYSRLVEANFVLDYADVLDLKFNDYIFVKDAWYFVNSISGYTAGERSNCKVQLVKLGNNIGVTLPIVSPPVYTATPVCYHPSNICASYCCSQTQGALNTVIYIDGDTLITSGTAYNESTGGIFAAPGYYTNATGTVYMASSGVMSVQSPDCSCTPVYYTFNVYRNKSACDVCCNNGALITVYGANPVFEANNSLYTNTLLTTPALQGYYMTTTGVSALQVAANGVVVNTIPCTSCECATYYPFTTCYSAGSLCTACCCEGKGGTRTIWGADSVFSNNLTFYTSNAGTIAAPNGYYKFNSTNVAIITGGLGEVTSYGICSSCGPCEFPPIDFPIGVVINVTVDRPGYANSTLVQKSYDDGSSWVDVGSVTVGPSDIELSKSGIFAAEVGVLLRAINTSTVTNGTMDANYYIGLDQIVERSITTPNSITLTTSATTLGSNFEFNNIVTGGEIGTDDNLLVSGSFISYQGDTDHKGAIALTKTASVDTSIDFTSGFTNSGGLATCKSIIKIGSIIVVSGIFNEYKGSSLTSLGGRNNVVGLNLDGTFNTSFNANLVTGLGTLDGNFKLTYIDETKFVLWTLDNTPIDIDLVIIDNTGTFVIGVGDEFIPGVGFNSAIDAVSYYNNALYVIGNFGQYRSPTGVVTAQNKIIKLDLDLENDPSFNIGTGLVGNAYDIEATSTGVYICLGFGTGPYTYNGTAIPGNFFKLNFDGSLDTAFLSNIGTGAFPIIGVQADTDGIWLIGSFTSWNGVSGRYDIVRLNLDGTYNSDFINSTPFDAGRDLMNCKLSQDSLYVFGDFDTYKTVQSDGLIKLDKFTGAVDTTFAVGTGFATNPGFTNKVLDVFVYLTAIPPTTYLINTSYSEGSPCAAFCNTAYATPVYANATPLVNATILYADALGTTFPPAGFYATGNTIVEVDGNGVIIASINTGSCVCDNLYEFDASFDIDQCISCATTGTPTIETVYGANATWSRNRILYANSAGTVFALPGFYAYSGSIVLEVGDNGYVISAFDCAEVCPPLYDDCRQVSVINEAEQGIFVYFQRCEACVPDLYDSLYLPYGQETDLGSLVVYGSVSTGGGNSKIIYGAIC</sequence>
<dbReference type="Gene3D" id="2.80.10.50">
    <property type="match status" value="1"/>
</dbReference>
<organism evidence="2">
    <name type="scientific">uncultured Caudovirales phage</name>
    <dbReference type="NCBI Taxonomy" id="2100421"/>
    <lineage>
        <taxon>Viruses</taxon>
        <taxon>Duplodnaviria</taxon>
        <taxon>Heunggongvirae</taxon>
        <taxon>Uroviricota</taxon>
        <taxon>Caudoviricetes</taxon>
        <taxon>Peduoviridae</taxon>
        <taxon>Maltschvirus</taxon>
        <taxon>Maltschvirus maltsch</taxon>
    </lineage>
</organism>
<evidence type="ECO:0000313" key="2">
    <source>
        <dbReference type="EMBL" id="CAB4154685.1"/>
    </source>
</evidence>
<reference evidence="2" key="1">
    <citation type="submission" date="2020-04" db="EMBL/GenBank/DDBJ databases">
        <authorList>
            <person name="Chiriac C."/>
            <person name="Salcher M."/>
            <person name="Ghai R."/>
            <person name="Kavagutti S V."/>
        </authorList>
    </citation>
    <scope>NUCLEOTIDE SEQUENCE</scope>
</reference>
<name>A0A6J5NBZ2_9CAUD</name>
<evidence type="ECO:0000313" key="1">
    <source>
        <dbReference type="EMBL" id="CAB4134675.1"/>
    </source>
</evidence>
<protein>
    <submittedName>
        <fullName evidence="2">Uncharacterized protein</fullName>
    </submittedName>
</protein>
<accession>A0A6J5NBZ2</accession>